<gene>
    <name evidence="1" type="primary">Piso0_003818</name>
    <name evidence="1" type="ORF">GNLVRS01_PISO0K03244g</name>
    <name evidence="2" type="ORF">GNLVRS01_PISO0L03245g</name>
</gene>
<dbReference type="InParanoid" id="G8Y8E0"/>
<name>G8Y8E0_PICSO</name>
<evidence type="ECO:0000313" key="1">
    <source>
        <dbReference type="EMBL" id="CCE83246.1"/>
    </source>
</evidence>
<reference evidence="3" key="2">
    <citation type="journal article" date="2012" name="G3 (Bethesda)">
        <title>Pichia sorbitophila, an interspecies yeast hybrid reveals early steps of genome resolution following polyploidization.</title>
        <authorList>
            <person name="Leh Louis V."/>
            <person name="Despons L."/>
            <person name="Friedrich A."/>
            <person name="Martin T."/>
            <person name="Durrens P."/>
            <person name="Casaregola S."/>
            <person name="Neuveglise C."/>
            <person name="Fairhead C."/>
            <person name="Marck C."/>
            <person name="Cruz J.A."/>
            <person name="Straub M.L."/>
            <person name="Kugler V."/>
            <person name="Sacerdot C."/>
            <person name="Uzunov Z."/>
            <person name="Thierry A."/>
            <person name="Weiss S."/>
            <person name="Bleykasten C."/>
            <person name="De Montigny J."/>
            <person name="Jacques N."/>
            <person name="Jung P."/>
            <person name="Lemaire M."/>
            <person name="Mallet S."/>
            <person name="Morel G."/>
            <person name="Richard G.F."/>
            <person name="Sarkar A."/>
            <person name="Savel G."/>
            <person name="Schacherer J."/>
            <person name="Seret M.L."/>
            <person name="Talla E."/>
            <person name="Samson G."/>
            <person name="Jubin C."/>
            <person name="Poulain J."/>
            <person name="Vacherie B."/>
            <person name="Barbe V."/>
            <person name="Pelletier E."/>
            <person name="Sherman D.J."/>
            <person name="Westhof E."/>
            <person name="Weissenbach J."/>
            <person name="Baret P.V."/>
            <person name="Wincker P."/>
            <person name="Gaillardin C."/>
            <person name="Dujon B."/>
            <person name="Souciet J.L."/>
        </authorList>
    </citation>
    <scope>NUCLEOTIDE SEQUENCE [LARGE SCALE GENOMIC DNA]</scope>
    <source>
        <strain evidence="3">ATCC MYA-4447 / BCRC 22081 / CBS 7064 / NBRC 10061 / NRRL Y-12695</strain>
    </source>
</reference>
<accession>G8Y8E0</accession>
<sequence>MDLGARVYLRGRTSCAAVSCRPGPFGRQTSGHVICVTCDNHRRAGHVYLVVCTHALATPHVICQLGTQRKNVCSRAGASVRRYRSDQIKPITGMIVANERWVNE</sequence>
<dbReference type="AlphaFoldDB" id="G8Y8E0"/>
<dbReference type="Proteomes" id="UP000005222">
    <property type="component" value="Chromosome K"/>
</dbReference>
<dbReference type="EMBL" id="FO082049">
    <property type="protein sequence ID" value="CCE83246.1"/>
    <property type="molecule type" value="Genomic_DNA"/>
</dbReference>
<dbReference type="Proteomes" id="UP000005222">
    <property type="component" value="Chromosome L"/>
</dbReference>
<evidence type="ECO:0000313" key="2">
    <source>
        <dbReference type="EMBL" id="CCE84277.1"/>
    </source>
</evidence>
<organism evidence="1 3">
    <name type="scientific">Pichia sorbitophila (strain ATCC MYA-4447 / BCRC 22081 / CBS 7064 / NBRC 10061 / NRRL Y-12695)</name>
    <name type="common">Hybrid yeast</name>
    <dbReference type="NCBI Taxonomy" id="559304"/>
    <lineage>
        <taxon>Eukaryota</taxon>
        <taxon>Fungi</taxon>
        <taxon>Dikarya</taxon>
        <taxon>Ascomycota</taxon>
        <taxon>Saccharomycotina</taxon>
        <taxon>Pichiomycetes</taxon>
        <taxon>Debaryomycetaceae</taxon>
        <taxon>Millerozyma</taxon>
    </lineage>
</organism>
<keyword evidence="3" id="KW-1185">Reference proteome</keyword>
<reference evidence="1" key="1">
    <citation type="submission" date="2011-10" db="EMBL/GenBank/DDBJ databases">
        <authorList>
            <person name="Genoscope - CEA"/>
        </authorList>
    </citation>
    <scope>NUCLEOTIDE SEQUENCE</scope>
</reference>
<proteinExistence type="predicted"/>
<protein>
    <submittedName>
        <fullName evidence="1">Piso0_003818 protein</fullName>
    </submittedName>
</protein>
<evidence type="ECO:0000313" key="3">
    <source>
        <dbReference type="Proteomes" id="UP000005222"/>
    </source>
</evidence>
<dbReference type="HOGENOM" id="CLU_2251042_0_0_1"/>
<dbReference type="EMBL" id="FO082048">
    <property type="protein sequence ID" value="CCE84277.1"/>
    <property type="molecule type" value="Genomic_DNA"/>
</dbReference>